<dbReference type="KEGG" id="rdp:RD2015_4008"/>
<dbReference type="Pfam" id="PF07690">
    <property type="entry name" value="MFS_1"/>
    <property type="match status" value="1"/>
</dbReference>
<proteinExistence type="predicted"/>
<dbReference type="EMBL" id="CP013729">
    <property type="protein sequence ID" value="ALV08457.1"/>
    <property type="molecule type" value="Genomic_DNA"/>
</dbReference>
<keyword evidence="3" id="KW-0472">Membrane</keyword>
<keyword evidence="5" id="KW-1185">Reference proteome</keyword>
<dbReference type="Proteomes" id="UP000060699">
    <property type="component" value="Chromosome"/>
</dbReference>
<dbReference type="CDD" id="cd17324">
    <property type="entry name" value="MFS_NepI_like"/>
    <property type="match status" value="1"/>
</dbReference>
<dbReference type="PROSITE" id="PS50850">
    <property type="entry name" value="MFS"/>
    <property type="match status" value="1"/>
</dbReference>
<dbReference type="OrthoDB" id="9815356at2"/>
<dbReference type="Gene3D" id="1.20.1250.20">
    <property type="entry name" value="MFS general substrate transporter like domains"/>
    <property type="match status" value="1"/>
</dbReference>
<keyword evidence="1" id="KW-0812">Transmembrane</keyword>
<dbReference type="InterPro" id="IPR011701">
    <property type="entry name" value="MFS"/>
</dbReference>
<dbReference type="PATRIC" id="fig|76731.3.peg.4105"/>
<dbReference type="RefSeq" id="WP_083525821.1">
    <property type="nucleotide sequence ID" value="NZ_CP013729.1"/>
</dbReference>
<gene>
    <name evidence="4" type="ORF">RD2015_4008</name>
</gene>
<dbReference type="SUPFAM" id="SSF103473">
    <property type="entry name" value="MFS general substrate transporter"/>
    <property type="match status" value="1"/>
</dbReference>
<dbReference type="PANTHER" id="PTHR42910:SF1">
    <property type="entry name" value="MAJOR FACILITATOR SUPERFAMILY (MFS) PROFILE DOMAIN-CONTAINING PROTEIN"/>
    <property type="match status" value="1"/>
</dbReference>
<dbReference type="GO" id="GO:0022857">
    <property type="term" value="F:transmembrane transporter activity"/>
    <property type="evidence" value="ECO:0007669"/>
    <property type="project" value="InterPro"/>
</dbReference>
<reference evidence="4 5" key="1">
    <citation type="submission" date="2015-12" db="EMBL/GenBank/DDBJ databases">
        <title>Complete genome of Roseateles depolymerans KCTC 42856.</title>
        <authorList>
            <person name="Kim K.M."/>
        </authorList>
    </citation>
    <scope>NUCLEOTIDE SEQUENCE [LARGE SCALE GENOMIC DNA]</scope>
    <source>
        <strain evidence="4 5">KCTC 42856</strain>
    </source>
</reference>
<dbReference type="InterPro" id="IPR036259">
    <property type="entry name" value="MFS_trans_sf"/>
</dbReference>
<dbReference type="PANTHER" id="PTHR42910">
    <property type="entry name" value="TRANSPORTER SCO4007-RELATED"/>
    <property type="match status" value="1"/>
</dbReference>
<dbReference type="AlphaFoldDB" id="A0A0U3MJ62"/>
<protein>
    <submittedName>
        <fullName evidence="4">MFS transporter</fullName>
    </submittedName>
</protein>
<organism evidence="4 5">
    <name type="scientific">Roseateles depolymerans</name>
    <dbReference type="NCBI Taxonomy" id="76731"/>
    <lineage>
        <taxon>Bacteria</taxon>
        <taxon>Pseudomonadati</taxon>
        <taxon>Pseudomonadota</taxon>
        <taxon>Betaproteobacteria</taxon>
        <taxon>Burkholderiales</taxon>
        <taxon>Sphaerotilaceae</taxon>
        <taxon>Roseateles</taxon>
    </lineage>
</organism>
<dbReference type="InterPro" id="IPR020846">
    <property type="entry name" value="MFS_dom"/>
</dbReference>
<evidence type="ECO:0000313" key="5">
    <source>
        <dbReference type="Proteomes" id="UP000060699"/>
    </source>
</evidence>
<name>A0A0U3MJ62_9BURK</name>
<evidence type="ECO:0000256" key="1">
    <source>
        <dbReference type="ARBA" id="ARBA00022692"/>
    </source>
</evidence>
<sequence length="415" mass="42685">MSVLPLPKTAGPVPANASHAGHSGAQQAAPAPALIVLMAASAGLGAASLYYSQPILAPLADDLHASAAQIGAVPMLTQLGYAAGILLLTPLGDRFDRRKVILTKFVLLVLTLLLCGLVPAYTPFLLASALLGLTATLAQDVVPMAAALSPPDHRGRIVGQVMTGLLLGILLSRVMSGVVAQAFGWRWVFMLAAGALTLVGLLSWRLLPSVRPATATTYPALMRSLRGLWQAYPSLRRATLAQGLISLAFSAFWSTLAVMLHHRFGLGSAVSGAFGLAGAAGALAAPLAGRVADHRGPGLVTKIGALITALSFAAMSITPLLDRSAAIVLLVVLAIIFDFGVQATLIAHQTIVYGLDPAARSRLNAILFTGMFIGMAAGAALGSLLLSQFGWVGVTALAAFASLVALVLRMTAESD</sequence>
<evidence type="ECO:0000256" key="3">
    <source>
        <dbReference type="ARBA" id="ARBA00023136"/>
    </source>
</evidence>
<accession>A0A0U3MJ62</accession>
<evidence type="ECO:0000313" key="4">
    <source>
        <dbReference type="EMBL" id="ALV08457.1"/>
    </source>
</evidence>
<evidence type="ECO:0000256" key="2">
    <source>
        <dbReference type="ARBA" id="ARBA00022989"/>
    </source>
</evidence>
<keyword evidence="2" id="KW-1133">Transmembrane helix</keyword>